<proteinExistence type="predicted"/>
<protein>
    <submittedName>
        <fullName evidence="2">Uncharacterized protein</fullName>
    </submittedName>
</protein>
<gene>
    <name evidence="2" type="ORF">Tci_665102</name>
</gene>
<comment type="caution">
    <text evidence="2">The sequence shown here is derived from an EMBL/GenBank/DDBJ whole genome shotgun (WGS) entry which is preliminary data.</text>
</comment>
<feature type="coiled-coil region" evidence="1">
    <location>
        <begin position="117"/>
        <end position="158"/>
    </location>
</feature>
<dbReference type="AlphaFoldDB" id="A0A699KKJ2"/>
<dbReference type="Gene3D" id="4.10.60.10">
    <property type="entry name" value="Zinc finger, CCHC-type"/>
    <property type="match status" value="1"/>
</dbReference>
<keyword evidence="1" id="KW-0175">Coiled coil</keyword>
<name>A0A699KKJ2_TANCI</name>
<dbReference type="GO" id="GO:0003676">
    <property type="term" value="F:nucleic acid binding"/>
    <property type="evidence" value="ECO:0007669"/>
    <property type="project" value="InterPro"/>
</dbReference>
<evidence type="ECO:0000313" key="2">
    <source>
        <dbReference type="EMBL" id="GFA93130.1"/>
    </source>
</evidence>
<evidence type="ECO:0000256" key="1">
    <source>
        <dbReference type="SAM" id="Coils"/>
    </source>
</evidence>
<dbReference type="EMBL" id="BKCJ010516553">
    <property type="protein sequence ID" value="GFA93130.1"/>
    <property type="molecule type" value="Genomic_DNA"/>
</dbReference>
<dbReference type="GO" id="GO:0008270">
    <property type="term" value="F:zinc ion binding"/>
    <property type="evidence" value="ECO:0007669"/>
    <property type="project" value="InterPro"/>
</dbReference>
<dbReference type="SUPFAM" id="SSF57756">
    <property type="entry name" value="Retrovirus zinc finger-like domains"/>
    <property type="match status" value="1"/>
</dbReference>
<sequence>MDLKWHMVMLTMRARRFLKNTRRKLNLNGNETVAFNKTKVGCYNYHKRGHFLRECRAPRTQDHNNRESTKRNMPVKTTNSLALVSCDRLGGYKAGLKSVEERLEFFKTNESIYSEDIKKLKFEIQCNEITIKDLRKKLETIEREKDGIQLTVEKLENASKSLNKLIDSQIMDNCKKGLGYNAVPPPHTDLLMPPKPDLSYIGLEEFTSEPVVKTLNAKTS</sequence>
<accession>A0A699KKJ2</accession>
<organism evidence="2">
    <name type="scientific">Tanacetum cinerariifolium</name>
    <name type="common">Dalmatian daisy</name>
    <name type="synonym">Chrysanthemum cinerariifolium</name>
    <dbReference type="NCBI Taxonomy" id="118510"/>
    <lineage>
        <taxon>Eukaryota</taxon>
        <taxon>Viridiplantae</taxon>
        <taxon>Streptophyta</taxon>
        <taxon>Embryophyta</taxon>
        <taxon>Tracheophyta</taxon>
        <taxon>Spermatophyta</taxon>
        <taxon>Magnoliopsida</taxon>
        <taxon>eudicotyledons</taxon>
        <taxon>Gunneridae</taxon>
        <taxon>Pentapetalae</taxon>
        <taxon>asterids</taxon>
        <taxon>campanulids</taxon>
        <taxon>Asterales</taxon>
        <taxon>Asteraceae</taxon>
        <taxon>Asteroideae</taxon>
        <taxon>Anthemideae</taxon>
        <taxon>Anthemidinae</taxon>
        <taxon>Tanacetum</taxon>
    </lineage>
</organism>
<dbReference type="InterPro" id="IPR036875">
    <property type="entry name" value="Znf_CCHC_sf"/>
</dbReference>
<reference evidence="2" key="1">
    <citation type="journal article" date="2019" name="Sci. Rep.">
        <title>Draft genome of Tanacetum cinerariifolium, the natural source of mosquito coil.</title>
        <authorList>
            <person name="Yamashiro T."/>
            <person name="Shiraishi A."/>
            <person name="Satake H."/>
            <person name="Nakayama K."/>
        </authorList>
    </citation>
    <scope>NUCLEOTIDE SEQUENCE</scope>
</reference>